<dbReference type="InterPro" id="IPR006665">
    <property type="entry name" value="OmpA-like"/>
</dbReference>
<dbReference type="PROSITE" id="PS01068">
    <property type="entry name" value="OMPA_1"/>
    <property type="match status" value="1"/>
</dbReference>
<dbReference type="SUPFAM" id="SSF103647">
    <property type="entry name" value="TSP type-3 repeat"/>
    <property type="match status" value="1"/>
</dbReference>
<dbReference type="InterPro" id="IPR006690">
    <property type="entry name" value="OMPA-like_CS"/>
</dbReference>
<dbReference type="PANTHER" id="PTHR30329:SF21">
    <property type="entry name" value="LIPOPROTEIN YIAD-RELATED"/>
    <property type="match status" value="1"/>
</dbReference>
<organism evidence="9 10">
    <name type="scientific">Pinibacter soli</name>
    <dbReference type="NCBI Taxonomy" id="3044211"/>
    <lineage>
        <taxon>Bacteria</taxon>
        <taxon>Pseudomonadati</taxon>
        <taxon>Bacteroidota</taxon>
        <taxon>Chitinophagia</taxon>
        <taxon>Chitinophagales</taxon>
        <taxon>Chitinophagaceae</taxon>
        <taxon>Pinibacter</taxon>
    </lineage>
</organism>
<keyword evidence="4" id="KW-0998">Cell outer membrane</keyword>
<evidence type="ECO:0000313" key="10">
    <source>
        <dbReference type="Proteomes" id="UP001226434"/>
    </source>
</evidence>
<feature type="signal peptide" evidence="7">
    <location>
        <begin position="1"/>
        <end position="21"/>
    </location>
</feature>
<evidence type="ECO:0000313" key="9">
    <source>
        <dbReference type="EMBL" id="MDI3318993.1"/>
    </source>
</evidence>
<dbReference type="InterPro" id="IPR006664">
    <property type="entry name" value="OMP_bac"/>
</dbReference>
<feature type="compositionally biased region" description="Acidic residues" evidence="6">
    <location>
        <begin position="311"/>
        <end position="321"/>
    </location>
</feature>
<evidence type="ECO:0000256" key="1">
    <source>
        <dbReference type="ARBA" id="ARBA00004442"/>
    </source>
</evidence>
<dbReference type="InterPro" id="IPR003367">
    <property type="entry name" value="Thrombospondin_3-like_rpt"/>
</dbReference>
<feature type="domain" description="OmpA-like" evidence="8">
    <location>
        <begin position="342"/>
        <end position="459"/>
    </location>
</feature>
<dbReference type="Pfam" id="PF13568">
    <property type="entry name" value="OMP_b-brl_2"/>
    <property type="match status" value="1"/>
</dbReference>
<dbReference type="InterPro" id="IPR036737">
    <property type="entry name" value="OmpA-like_sf"/>
</dbReference>
<dbReference type="PANTHER" id="PTHR30329">
    <property type="entry name" value="STATOR ELEMENT OF FLAGELLAR MOTOR COMPLEX"/>
    <property type="match status" value="1"/>
</dbReference>
<comment type="subcellular location">
    <subcellularLocation>
        <location evidence="1">Cell outer membrane</location>
    </subcellularLocation>
</comment>
<dbReference type="Gene3D" id="4.10.1080.10">
    <property type="entry name" value="TSP type-3 repeat"/>
    <property type="match status" value="1"/>
</dbReference>
<name>A0ABT6R8V0_9BACT</name>
<feature type="chain" id="PRO_5045093768" evidence="7">
    <location>
        <begin position="22"/>
        <end position="459"/>
    </location>
</feature>
<keyword evidence="2 7" id="KW-0732">Signal</keyword>
<protein>
    <submittedName>
        <fullName evidence="9">OmpA family protein</fullName>
    </submittedName>
</protein>
<evidence type="ECO:0000259" key="8">
    <source>
        <dbReference type="PROSITE" id="PS51123"/>
    </source>
</evidence>
<dbReference type="InterPro" id="IPR028974">
    <property type="entry name" value="TSP_type-3_rpt"/>
</dbReference>
<dbReference type="PROSITE" id="PS51123">
    <property type="entry name" value="OMPA_2"/>
    <property type="match status" value="1"/>
</dbReference>
<dbReference type="CDD" id="cd07185">
    <property type="entry name" value="OmpA_C-like"/>
    <property type="match status" value="1"/>
</dbReference>
<keyword evidence="3 5" id="KW-0472">Membrane</keyword>
<dbReference type="RefSeq" id="WP_282333106.1">
    <property type="nucleotide sequence ID" value="NZ_JASBRG010000002.1"/>
</dbReference>
<comment type="caution">
    <text evidence="9">The sequence shown here is derived from an EMBL/GenBank/DDBJ whole genome shotgun (WGS) entry which is preliminary data.</text>
</comment>
<evidence type="ECO:0000256" key="4">
    <source>
        <dbReference type="ARBA" id="ARBA00023237"/>
    </source>
</evidence>
<dbReference type="Gene3D" id="3.30.1330.60">
    <property type="entry name" value="OmpA-like domain"/>
    <property type="match status" value="1"/>
</dbReference>
<evidence type="ECO:0000256" key="5">
    <source>
        <dbReference type="PROSITE-ProRule" id="PRU00473"/>
    </source>
</evidence>
<sequence length="459" mass="50155">MKKKLLLLLGSVCVFSFMSQAQKIGRYTVYGGVLGGGNYSHYDFCDKPDDFDNAGRFGWNAGLYFGVPVTKTFSIEPQVMFNRVGGQFLYKDKVANPFNEDYRADYISVPVLFKFNVGRNFDVFAGPQFDFLMKAREVNSGVDVKGDMKNTDIAATGGFELFPRSRVTFYGRYYRGFQNVADGGTPAFYNEGVQAGLKIKLFGKQIKAAPIVVPVPIKPTVVDSDGDGVPDDQDKCPNVPGLAKYNGCPIPDSDNDGVNDEEDRCPTIPGVAKYHGCPVPDSDGDGINDEEDQCPTIRGVAKYHGCPIPDTDNDGVNDEEDKCPTVPGTRENHGCPEIKKETIAKVQKAANNIFFQTGKAVILAKSNAQLNEVVKVLNADPSLYLDIKGHTDNVGKAEANQKLSQQRADAVKAYMVKKGISVDRLTSAGYGDSQPIAPNTTAAGRQKNRRVEMVLQNYK</sequence>
<dbReference type="PRINTS" id="PR01023">
    <property type="entry name" value="NAFLGMOTY"/>
</dbReference>
<dbReference type="EMBL" id="JASBRG010000002">
    <property type="protein sequence ID" value="MDI3318993.1"/>
    <property type="molecule type" value="Genomic_DNA"/>
</dbReference>
<dbReference type="InterPro" id="IPR050330">
    <property type="entry name" value="Bact_OuterMem_StrucFunc"/>
</dbReference>
<feature type="region of interest" description="Disordered" evidence="6">
    <location>
        <begin position="309"/>
        <end position="329"/>
    </location>
</feature>
<evidence type="ECO:0000256" key="7">
    <source>
        <dbReference type="SAM" id="SignalP"/>
    </source>
</evidence>
<dbReference type="Pfam" id="PF00691">
    <property type="entry name" value="OmpA"/>
    <property type="match status" value="1"/>
</dbReference>
<proteinExistence type="predicted"/>
<dbReference type="SUPFAM" id="SSF103088">
    <property type="entry name" value="OmpA-like"/>
    <property type="match status" value="1"/>
</dbReference>
<dbReference type="Pfam" id="PF02412">
    <property type="entry name" value="TSP_3"/>
    <property type="match status" value="4"/>
</dbReference>
<evidence type="ECO:0000256" key="6">
    <source>
        <dbReference type="SAM" id="MobiDB-lite"/>
    </source>
</evidence>
<keyword evidence="10" id="KW-1185">Reference proteome</keyword>
<dbReference type="PRINTS" id="PR01021">
    <property type="entry name" value="OMPADOMAIN"/>
</dbReference>
<dbReference type="InterPro" id="IPR025665">
    <property type="entry name" value="Beta-barrel_OMP_2"/>
</dbReference>
<evidence type="ECO:0000256" key="3">
    <source>
        <dbReference type="ARBA" id="ARBA00023136"/>
    </source>
</evidence>
<reference evidence="9 10" key="1">
    <citation type="submission" date="2023-05" db="EMBL/GenBank/DDBJ databases">
        <title>Genome sequence of Pinibacter sp. MAH-24.</title>
        <authorList>
            <person name="Huq M.A."/>
        </authorList>
    </citation>
    <scope>NUCLEOTIDE SEQUENCE [LARGE SCALE GENOMIC DNA]</scope>
    <source>
        <strain evidence="9 10">MAH-24</strain>
    </source>
</reference>
<dbReference type="Proteomes" id="UP001226434">
    <property type="component" value="Unassembled WGS sequence"/>
</dbReference>
<gene>
    <name evidence="9" type="ORF">QJ048_04375</name>
</gene>
<evidence type="ECO:0000256" key="2">
    <source>
        <dbReference type="ARBA" id="ARBA00022729"/>
    </source>
</evidence>
<accession>A0ABT6R8V0</accession>